<keyword evidence="1" id="KW-0812">Transmembrane</keyword>
<dbReference type="PANTHER" id="PTHR43229">
    <property type="entry name" value="NODULATION PROTEIN J"/>
    <property type="match status" value="1"/>
</dbReference>
<organism evidence="2 3">
    <name type="scientific">Candidatus Sungbacteria bacterium RIFCSPLOWO2_01_FULL_54_21</name>
    <dbReference type="NCBI Taxonomy" id="1802279"/>
    <lineage>
        <taxon>Bacteria</taxon>
        <taxon>Candidatus Sungiibacteriota</taxon>
    </lineage>
</organism>
<reference evidence="2 3" key="1">
    <citation type="journal article" date="2016" name="Nat. Commun.">
        <title>Thousands of microbial genomes shed light on interconnected biogeochemical processes in an aquifer system.</title>
        <authorList>
            <person name="Anantharaman K."/>
            <person name="Brown C.T."/>
            <person name="Hug L.A."/>
            <person name="Sharon I."/>
            <person name="Castelle C.J."/>
            <person name="Probst A.J."/>
            <person name="Thomas B.C."/>
            <person name="Singh A."/>
            <person name="Wilkins M.J."/>
            <person name="Karaoz U."/>
            <person name="Brodie E.L."/>
            <person name="Williams K.H."/>
            <person name="Hubbard S.S."/>
            <person name="Banfield J.F."/>
        </authorList>
    </citation>
    <scope>NUCLEOTIDE SEQUENCE [LARGE SCALE GENOMIC DNA]</scope>
</reference>
<dbReference type="EMBL" id="MHQR01000020">
    <property type="protein sequence ID" value="OHA07358.1"/>
    <property type="molecule type" value="Genomic_DNA"/>
</dbReference>
<dbReference type="Proteomes" id="UP000176510">
    <property type="component" value="Unassembled WGS sequence"/>
</dbReference>
<proteinExistence type="predicted"/>
<dbReference type="PANTHER" id="PTHR43229:SF6">
    <property type="entry name" value="ABC-TYPE MULTIDRUG TRANSPORT SYSTEM, PERMEASE COMPONENT"/>
    <property type="match status" value="1"/>
</dbReference>
<feature type="transmembrane region" description="Helical" evidence="1">
    <location>
        <begin position="137"/>
        <end position="160"/>
    </location>
</feature>
<name>A0A1G2L6R3_9BACT</name>
<feature type="transmembrane region" description="Helical" evidence="1">
    <location>
        <begin position="107"/>
        <end position="131"/>
    </location>
</feature>
<dbReference type="STRING" id="1802279.A3B34_02795"/>
<evidence type="ECO:0000256" key="1">
    <source>
        <dbReference type="SAM" id="Phobius"/>
    </source>
</evidence>
<feature type="transmembrane region" description="Helical" evidence="1">
    <location>
        <begin position="228"/>
        <end position="246"/>
    </location>
</feature>
<gene>
    <name evidence="2" type="ORF">A3B34_02795</name>
</gene>
<dbReference type="InterPro" id="IPR051784">
    <property type="entry name" value="Nod_factor_ABC_transporter"/>
</dbReference>
<feature type="transmembrane region" description="Helical" evidence="1">
    <location>
        <begin position="52"/>
        <end position="71"/>
    </location>
</feature>
<feature type="transmembrane region" description="Helical" evidence="1">
    <location>
        <begin position="172"/>
        <end position="191"/>
    </location>
</feature>
<protein>
    <submittedName>
        <fullName evidence="2">Uncharacterized protein</fullName>
    </submittedName>
</protein>
<dbReference type="AlphaFoldDB" id="A0A1G2L6R3"/>
<evidence type="ECO:0000313" key="3">
    <source>
        <dbReference type="Proteomes" id="UP000176510"/>
    </source>
</evidence>
<sequence length="262" mass="30214">MNLYRVWGMTLRYIYAFRHNIDKMADAFYWPSIDLLLWGLTSTYLTSLNPDGGQTAFFVVLSGILLWLIVWRGQGEITMNALEEFWERNLINLFASPLMFREWMASLLALGFVKAVMSFAFAVTLAWVLYAVNLFRFGFLLIPFGLLLIMTGWWFGFLVMGLILRFGRKVQALAWTSIFVISPFSAAFYPLSTLPHWAQTIGKCIPITYVFEGSREVIATGKIDPQKLLISFVLNVVYLTLAGWFLHRSFEKLRERGLEKIN</sequence>
<evidence type="ECO:0000313" key="2">
    <source>
        <dbReference type="EMBL" id="OHA07358.1"/>
    </source>
</evidence>
<comment type="caution">
    <text evidence="2">The sequence shown here is derived from an EMBL/GenBank/DDBJ whole genome shotgun (WGS) entry which is preliminary data.</text>
</comment>
<accession>A0A1G2L6R3</accession>
<keyword evidence="1" id="KW-0472">Membrane</keyword>
<keyword evidence="1" id="KW-1133">Transmembrane helix</keyword>